<evidence type="ECO:0000259" key="2">
    <source>
        <dbReference type="Pfam" id="PF01833"/>
    </source>
</evidence>
<evidence type="ECO:0000313" key="3">
    <source>
        <dbReference type="EMBL" id="OGE77634.1"/>
    </source>
</evidence>
<feature type="transmembrane region" description="Helical" evidence="1">
    <location>
        <begin position="428"/>
        <end position="447"/>
    </location>
</feature>
<reference evidence="3 4" key="1">
    <citation type="journal article" date="2016" name="Nat. Commun.">
        <title>Thousands of microbial genomes shed light on interconnected biogeochemical processes in an aquifer system.</title>
        <authorList>
            <person name="Anantharaman K."/>
            <person name="Brown C.T."/>
            <person name="Hug L.A."/>
            <person name="Sharon I."/>
            <person name="Castelle C.J."/>
            <person name="Probst A.J."/>
            <person name="Thomas B.C."/>
            <person name="Singh A."/>
            <person name="Wilkins M.J."/>
            <person name="Karaoz U."/>
            <person name="Brodie E.L."/>
            <person name="Williams K.H."/>
            <person name="Hubbard S.S."/>
            <person name="Banfield J.F."/>
        </authorList>
    </citation>
    <scope>NUCLEOTIDE SEQUENCE [LARGE SCALE GENOMIC DNA]</scope>
</reference>
<feature type="transmembrane region" description="Helical" evidence="1">
    <location>
        <begin position="15"/>
        <end position="32"/>
    </location>
</feature>
<evidence type="ECO:0000256" key="1">
    <source>
        <dbReference type="SAM" id="Phobius"/>
    </source>
</evidence>
<dbReference type="Pfam" id="PF01833">
    <property type="entry name" value="TIG"/>
    <property type="match status" value="1"/>
</dbReference>
<protein>
    <recommendedName>
        <fullName evidence="2">IPT/TIG domain-containing protein</fullName>
    </recommendedName>
</protein>
<name>A0A1F5NJB9_9BACT</name>
<dbReference type="InterPro" id="IPR002909">
    <property type="entry name" value="IPT_dom"/>
</dbReference>
<feature type="transmembrane region" description="Helical" evidence="1">
    <location>
        <begin position="297"/>
        <end position="314"/>
    </location>
</feature>
<feature type="transmembrane region" description="Helical" evidence="1">
    <location>
        <begin position="243"/>
        <end position="260"/>
    </location>
</feature>
<accession>A0A1F5NJB9</accession>
<feature type="domain" description="IPT/TIG" evidence="2">
    <location>
        <begin position="558"/>
        <end position="625"/>
    </location>
</feature>
<proteinExistence type="predicted"/>
<comment type="caution">
    <text evidence="3">The sequence shown here is derived from an EMBL/GenBank/DDBJ whole genome shotgun (WGS) entry which is preliminary data.</text>
</comment>
<evidence type="ECO:0000313" key="4">
    <source>
        <dbReference type="Proteomes" id="UP000176578"/>
    </source>
</evidence>
<dbReference type="SUPFAM" id="SSF81296">
    <property type="entry name" value="E set domains"/>
    <property type="match status" value="1"/>
</dbReference>
<keyword evidence="1" id="KW-0472">Membrane</keyword>
<keyword evidence="1" id="KW-1133">Transmembrane helix</keyword>
<feature type="transmembrane region" description="Helical" evidence="1">
    <location>
        <begin position="486"/>
        <end position="507"/>
    </location>
</feature>
<dbReference type="InterPro" id="IPR013783">
    <property type="entry name" value="Ig-like_fold"/>
</dbReference>
<dbReference type="InterPro" id="IPR014756">
    <property type="entry name" value="Ig_E-set"/>
</dbReference>
<dbReference type="EMBL" id="MFDZ01000038">
    <property type="protein sequence ID" value="OGE77634.1"/>
    <property type="molecule type" value="Genomic_DNA"/>
</dbReference>
<feature type="transmembrane region" description="Helical" evidence="1">
    <location>
        <begin position="272"/>
        <end position="291"/>
    </location>
</feature>
<dbReference type="AlphaFoldDB" id="A0A1F5NJB9"/>
<feature type="transmembrane region" description="Helical" evidence="1">
    <location>
        <begin position="209"/>
        <end position="237"/>
    </location>
</feature>
<dbReference type="Gene3D" id="2.60.40.10">
    <property type="entry name" value="Immunoglobulins"/>
    <property type="match status" value="1"/>
</dbReference>
<keyword evidence="1" id="KW-0812">Transmembrane</keyword>
<dbReference type="Proteomes" id="UP000176578">
    <property type="component" value="Unassembled WGS sequence"/>
</dbReference>
<sequence>MGITKEAMKWLTVNIIPKILCVIWLLFVVSYLREVNYFSLSIDKTLPPVSLGLYRGDPLLQGQSVLIDFISDYQKLGAIGVSFNTFYKVNNDILRFRIKEVGQEGWYYENDYTVDQFQQNKVFTFRFPVIDNSVGKIYRAELESLKGASGEFVAITSPLTHSVIAKHIFTKTKLLSDTKVLIYFAYHKLIFLFSDPEFLNHLFLFSIPLLYYLTFSLVGFSMGAFSVIIFLSILFDIIYTKEYSSFLIFSVIYGWGLMAHRHNVESRVSSSVFLAVFSLSPILYLIGQAGMGDKAAVWAYIFLAFSMTQSILEIKGKPKSFILIKDYWRDLVVEGRNMGLFIYLIITGEINVGVERVRLGLGKKTTEISDFTKRMRLGLGTKTTEISATVNNRNPSSANPEGLPELITLVLYRWEAPMLKTYIYTSQFLAYLIISIVRAAGLTLRYGPFALFGWLVWSTIDQVRGYLDFFQEFFVQNQDAQFWDQIGNSMVSIYLVVLVIFLLLLFLRRLDLRRKTLVGIVILYLCTVIAQSVFDRSTPYRDDLKIWSVSPNETAEPWVDVTITGRNFGETPFLGKVYINGVEQRIMKWEKNEIIFRTNPLTTRSGHLAIRGYNKTVSNAATFTYTGNR</sequence>
<feature type="transmembrane region" description="Helical" evidence="1">
    <location>
        <begin position="516"/>
        <end position="534"/>
    </location>
</feature>
<gene>
    <name evidence="3" type="ORF">A3J19_04960</name>
</gene>
<organism evidence="3 4">
    <name type="scientific">Candidatus Daviesbacteria bacterium RIFCSPLOWO2_02_FULL_41_8</name>
    <dbReference type="NCBI Taxonomy" id="1797798"/>
    <lineage>
        <taxon>Bacteria</taxon>
        <taxon>Candidatus Daviesiibacteriota</taxon>
    </lineage>
</organism>